<dbReference type="Proteomes" id="UP000256328">
    <property type="component" value="Unassembled WGS sequence"/>
</dbReference>
<feature type="compositionally biased region" description="Low complexity" evidence="5">
    <location>
        <begin position="828"/>
        <end position="846"/>
    </location>
</feature>
<feature type="region of interest" description="Disordered" evidence="5">
    <location>
        <begin position="779"/>
        <end position="798"/>
    </location>
</feature>
<keyword evidence="3 6" id="KW-1133">Transmembrane helix</keyword>
<reference evidence="9 10" key="1">
    <citation type="journal article" date="2018" name="IMA Fungus">
        <title>IMA Genome-F 9: Draft genome sequence of Annulohypoxylon stygium, Aspergillus mulundensis, Berkeleyomyces basicola (syn. Thielaviopsis basicola), Ceratocystis smalleyi, two Cercospora beticola strains, Coleophoma cylindrospora, Fusarium fracticaudum, Phialophora cf. hyalina, and Morchella septimelata.</title>
        <authorList>
            <person name="Wingfield B.D."/>
            <person name="Bills G.F."/>
            <person name="Dong Y."/>
            <person name="Huang W."/>
            <person name="Nel W.J."/>
            <person name="Swalarsk-Parry B.S."/>
            <person name="Vaghefi N."/>
            <person name="Wilken P.M."/>
            <person name="An Z."/>
            <person name="de Beer Z.W."/>
            <person name="De Vos L."/>
            <person name="Chen L."/>
            <person name="Duong T.A."/>
            <person name="Gao Y."/>
            <person name="Hammerbacher A."/>
            <person name="Kikkert J.R."/>
            <person name="Li Y."/>
            <person name="Li H."/>
            <person name="Li K."/>
            <person name="Li Q."/>
            <person name="Liu X."/>
            <person name="Ma X."/>
            <person name="Naidoo K."/>
            <person name="Pethybridge S.J."/>
            <person name="Sun J."/>
            <person name="Steenkamp E.T."/>
            <person name="van der Nest M.A."/>
            <person name="van Wyk S."/>
            <person name="Wingfield M.J."/>
            <person name="Xiong C."/>
            <person name="Yue Q."/>
            <person name="Zhang X."/>
        </authorList>
    </citation>
    <scope>NUCLEOTIDE SEQUENCE [LARGE SCALE GENOMIC DNA]</scope>
    <source>
        <strain evidence="9 10">BP5796</strain>
    </source>
</reference>
<keyword evidence="7" id="KW-0732">Signal</keyword>
<evidence type="ECO:0000259" key="8">
    <source>
        <dbReference type="Pfam" id="PF13886"/>
    </source>
</evidence>
<dbReference type="PANTHER" id="PTHR39469">
    <property type="entry name" value="CHROMOSOME 1, WHOLE GENOME SHOTGUN SEQUENCE"/>
    <property type="match status" value="1"/>
</dbReference>
<evidence type="ECO:0000256" key="7">
    <source>
        <dbReference type="SAM" id="SignalP"/>
    </source>
</evidence>
<evidence type="ECO:0000313" key="10">
    <source>
        <dbReference type="Proteomes" id="UP000256328"/>
    </source>
</evidence>
<evidence type="ECO:0000256" key="3">
    <source>
        <dbReference type="ARBA" id="ARBA00022989"/>
    </source>
</evidence>
<feature type="region of interest" description="Disordered" evidence="5">
    <location>
        <begin position="640"/>
        <end position="695"/>
    </location>
</feature>
<feature type="region of interest" description="Disordered" evidence="5">
    <location>
        <begin position="346"/>
        <end position="367"/>
    </location>
</feature>
<feature type="region of interest" description="Disordered" evidence="5">
    <location>
        <begin position="873"/>
        <end position="897"/>
    </location>
</feature>
<feature type="transmembrane region" description="Helical" evidence="6">
    <location>
        <begin position="80"/>
        <end position="101"/>
    </location>
</feature>
<sequence>MTSIIRPKFLALCFCIQLAAANRYVTERRDSSVLDLESLVSPSMIDPAGTMSIVARAMVSNSTIFNSTVTTGQLPIEPSLTPGFGVAGTILIITGLAYALVGSTHKLVQISLSAGYLVSVSVTVLILFVMKFPVSSAIQGAYVVAVVLSGVMVGAAACIFPEVTEGLGTFLGGFCFSMWLLVLKPGGLLISTGSKIALIIVLSLTAFSTSFSHVTRPYGLIGGISFAGATAVVLGIDCFSRAGLKEFWAYIWNVNSNLFPLGTDTYPLTKPIRVEVAVIIILAAAGVVSQMKLSMVKKKHEARSTQPFKETSGVHQEDELTGNQVLQMTPIEQRQWEDTYGGNTTFHDEQSQRDSGIGTLERKGPGSFIASVRNSRDIEVVEMTSIPPSPAKRSMSHTDVETRQVSQDGGSMTPTSTHDIEQCESELVDKPGLDNISEHSTPEEEMDRRSWIPGADGEAQLQSIQRSSYISRSDSPTIDPLPFSISRVLDSDQRSTRSSVAGTCADDDQAPENKRLSVASDSLRRACGRSHRYPVRSPRTPSLEDLITPYAAEEDCRSSVCATVDELSDDEDSRSQRTTIQSPNQGDFDIPESPKSDKTTTPEDEKPPPRADNLSRSYSNATSAFTVGTEILDIEPKKQGVERAALPRSLTSSLGSRSKPGEVKIDIPQAPRVEVEPQDTAGDAESTVSGVGTRPVSFTKETLPSLPSKVVMSYRTNEWAKHLSNADAPAPEELNFAAPNSELAEMPVPLDIRDLQQTGETPQPAPVSRNVPQISTTTAKRKSLGLSPFDGANPRDPLLRSIVMPQRAVFRTSTTPIFSHTIVESPGEHSFPSSSSSPQRASNYSPPIQSVPFEKAQIHLGKRNTLIRENSTHGRISSGQHSGSSSEAGSPKRQKIFAKEDTMSLAARRNMIRQATPQEISAAAQRPERQSSLQAESFNNVQAPDPTAPRRLSQIHPLFRPQLRASVPKGFLPDIQPNTALGRQHSELLQQRQEEEHHRAMAERNRRHRDSILDEHMRRGAFHEAHRHALRKMQGEANRRL</sequence>
<feature type="compositionally biased region" description="Low complexity" evidence="5">
    <location>
        <begin position="874"/>
        <end position="889"/>
    </location>
</feature>
<dbReference type="Pfam" id="PF13886">
    <property type="entry name" value="TM7S3_TM198"/>
    <property type="match status" value="1"/>
</dbReference>
<feature type="region of interest" description="Disordered" evidence="5">
    <location>
        <begin position="823"/>
        <end position="848"/>
    </location>
</feature>
<dbReference type="AlphaFoldDB" id="A0A3D8RWJ3"/>
<dbReference type="PANTHER" id="PTHR39469:SF1">
    <property type="entry name" value="DUF4203 DOMAIN-CONTAINING PROTEIN"/>
    <property type="match status" value="1"/>
</dbReference>
<keyword evidence="10" id="KW-1185">Reference proteome</keyword>
<feature type="transmembrane region" description="Helical" evidence="6">
    <location>
        <begin position="141"/>
        <end position="160"/>
    </location>
</feature>
<feature type="signal peptide" evidence="7">
    <location>
        <begin position="1"/>
        <end position="21"/>
    </location>
</feature>
<organism evidence="9 10">
    <name type="scientific">Coleophoma crateriformis</name>
    <dbReference type="NCBI Taxonomy" id="565419"/>
    <lineage>
        <taxon>Eukaryota</taxon>
        <taxon>Fungi</taxon>
        <taxon>Dikarya</taxon>
        <taxon>Ascomycota</taxon>
        <taxon>Pezizomycotina</taxon>
        <taxon>Leotiomycetes</taxon>
        <taxon>Helotiales</taxon>
        <taxon>Dermateaceae</taxon>
        <taxon>Coleophoma</taxon>
    </lineage>
</organism>
<feature type="region of interest" description="Disordered" evidence="5">
    <location>
        <begin position="989"/>
        <end position="1009"/>
    </location>
</feature>
<comment type="caution">
    <text evidence="9">The sequence shown here is derived from an EMBL/GenBank/DDBJ whole genome shotgun (WGS) entry which is preliminary data.</text>
</comment>
<dbReference type="GO" id="GO:0016020">
    <property type="term" value="C:membrane"/>
    <property type="evidence" value="ECO:0007669"/>
    <property type="project" value="UniProtKB-SubCell"/>
</dbReference>
<feature type="transmembrane region" description="Helical" evidence="6">
    <location>
        <begin position="220"/>
        <end position="239"/>
    </location>
</feature>
<dbReference type="InterPro" id="IPR025256">
    <property type="entry name" value="TM7S3/TM198-like_dom"/>
</dbReference>
<dbReference type="OrthoDB" id="102260at2759"/>
<evidence type="ECO:0000256" key="6">
    <source>
        <dbReference type="SAM" id="Phobius"/>
    </source>
</evidence>
<protein>
    <recommendedName>
        <fullName evidence="8">TM7S3/TM198-like domain-containing protein</fullName>
    </recommendedName>
</protein>
<feature type="region of interest" description="Disordered" evidence="5">
    <location>
        <begin position="565"/>
        <end position="619"/>
    </location>
</feature>
<keyword evidence="4 6" id="KW-0472">Membrane</keyword>
<feature type="region of interest" description="Disordered" evidence="5">
    <location>
        <begin position="387"/>
        <end position="449"/>
    </location>
</feature>
<feature type="compositionally biased region" description="Polar residues" evidence="5">
    <location>
        <begin position="576"/>
        <end position="585"/>
    </location>
</feature>
<gene>
    <name evidence="9" type="ORF">BP5796_06301</name>
</gene>
<evidence type="ECO:0000313" key="9">
    <source>
        <dbReference type="EMBL" id="RDW78449.1"/>
    </source>
</evidence>
<feature type="transmembrane region" description="Helical" evidence="6">
    <location>
        <begin position="107"/>
        <end position="129"/>
    </location>
</feature>
<feature type="domain" description="TM7S3/TM198-like" evidence="8">
    <location>
        <begin position="88"/>
        <end position="291"/>
    </location>
</feature>
<feature type="compositionally biased region" description="Basic and acidic residues" evidence="5">
    <location>
        <begin position="592"/>
        <end position="609"/>
    </location>
</feature>
<feature type="chain" id="PRO_5017811107" description="TM7S3/TM198-like domain-containing protein" evidence="7">
    <location>
        <begin position="22"/>
        <end position="1041"/>
    </location>
</feature>
<evidence type="ECO:0000256" key="5">
    <source>
        <dbReference type="SAM" id="MobiDB-lite"/>
    </source>
</evidence>
<feature type="region of interest" description="Disordered" evidence="5">
    <location>
        <begin position="490"/>
        <end position="513"/>
    </location>
</feature>
<keyword evidence="2 6" id="KW-0812">Transmembrane</keyword>
<dbReference type="EMBL" id="PDLN01000008">
    <property type="protein sequence ID" value="RDW78449.1"/>
    <property type="molecule type" value="Genomic_DNA"/>
</dbReference>
<comment type="subcellular location">
    <subcellularLocation>
        <location evidence="1">Membrane</location>
        <topology evidence="1">Multi-pass membrane protein</topology>
    </subcellularLocation>
</comment>
<feature type="compositionally biased region" description="Basic and acidic residues" evidence="5">
    <location>
        <begin position="427"/>
        <end position="449"/>
    </location>
</feature>
<proteinExistence type="predicted"/>
<feature type="compositionally biased region" description="Polar residues" evidence="5">
    <location>
        <begin position="403"/>
        <end position="417"/>
    </location>
</feature>
<evidence type="ECO:0000256" key="2">
    <source>
        <dbReference type="ARBA" id="ARBA00022692"/>
    </source>
</evidence>
<evidence type="ECO:0000256" key="4">
    <source>
        <dbReference type="ARBA" id="ARBA00023136"/>
    </source>
</evidence>
<accession>A0A3D8RWJ3</accession>
<feature type="compositionally biased region" description="Basic and acidic residues" evidence="5">
    <location>
        <begin position="992"/>
        <end position="1009"/>
    </location>
</feature>
<name>A0A3D8RWJ3_9HELO</name>
<evidence type="ECO:0000256" key="1">
    <source>
        <dbReference type="ARBA" id="ARBA00004141"/>
    </source>
</evidence>